<dbReference type="GO" id="GO:0016410">
    <property type="term" value="F:N-acyltransferase activity"/>
    <property type="evidence" value="ECO:0007669"/>
    <property type="project" value="UniProtKB-UniRule"/>
</dbReference>
<dbReference type="AlphaFoldDB" id="A0A4R1YKU6"/>
<evidence type="ECO:0000256" key="9">
    <source>
        <dbReference type="HAMAP-Rule" id="MF_01148"/>
    </source>
</evidence>
<evidence type="ECO:0000313" key="12">
    <source>
        <dbReference type="Proteomes" id="UP000295277"/>
    </source>
</evidence>
<comment type="pathway">
    <text evidence="9">Protein modification; lipoprotein biosynthesis (N-acyl transfer).</text>
</comment>
<comment type="function">
    <text evidence="9">Catalyzes the phospholipid dependent N-acylation of the N-terminal cysteine of apolipoprotein, the last step in lipoprotein maturation.</text>
</comment>
<keyword evidence="6 9" id="KW-1133">Transmembrane helix</keyword>
<dbReference type="InterPro" id="IPR045378">
    <property type="entry name" value="LNT_N"/>
</dbReference>
<feature type="transmembrane region" description="Helical" evidence="9">
    <location>
        <begin position="35"/>
        <end position="53"/>
    </location>
</feature>
<comment type="similarity">
    <text evidence="2 9">Belongs to the CN hydrolase family. Apolipoprotein N-acyltransferase subfamily.</text>
</comment>
<dbReference type="RefSeq" id="WP_132696449.1">
    <property type="nucleotide sequence ID" value="NZ_SLVM01000029.1"/>
</dbReference>
<dbReference type="NCBIfam" id="TIGR00546">
    <property type="entry name" value="lnt"/>
    <property type="match status" value="1"/>
</dbReference>
<dbReference type="InterPro" id="IPR036526">
    <property type="entry name" value="C-N_Hydrolase_sf"/>
</dbReference>
<comment type="subcellular location">
    <subcellularLocation>
        <location evidence="1 9">Cell membrane</location>
        <topology evidence="1 9">Multi-pass membrane protein</topology>
    </subcellularLocation>
</comment>
<reference evidence="11 12" key="1">
    <citation type="submission" date="2019-03" db="EMBL/GenBank/DDBJ databases">
        <title>Genomic Encyclopedia of Type Strains, Phase IV (KMG-IV): sequencing the most valuable type-strain genomes for metagenomic binning, comparative biology and taxonomic classification.</title>
        <authorList>
            <person name="Goeker M."/>
        </authorList>
    </citation>
    <scope>NUCLEOTIDE SEQUENCE [LARGE SCALE GENOMIC DNA]</scope>
    <source>
        <strain evidence="11 12">DSM 21153</strain>
    </source>
</reference>
<dbReference type="Gene3D" id="3.60.110.10">
    <property type="entry name" value="Carbon-nitrogen hydrolase"/>
    <property type="match status" value="1"/>
</dbReference>
<dbReference type="OrthoDB" id="9804277at2"/>
<feature type="transmembrane region" description="Helical" evidence="9">
    <location>
        <begin position="91"/>
        <end position="114"/>
    </location>
</feature>
<comment type="caution">
    <text evidence="11">The sequence shown here is derived from an EMBL/GenBank/DDBJ whole genome shotgun (WGS) entry which is preliminary data.</text>
</comment>
<sequence>MSATRPRIVEALRRAPVAALGLGLVAALGQAPFGLWPVALAALAGLTWLVARAPGPRQAALVAWAGGVGHFALALSWIVEPFLIDLRAHGWMAPFAMIGMAGGLALFWGAAGAFAGWAGQGPRRRALGFALALAAMELARGYVLTGFPWALPGHVWIGTPQMQLAALVGQYGLTLFTTLVVALPLLLPLGPGRAAGAALAALMVTGAGFWGALRLDAPMPADPDPPQIRLVQPNAAQHLKWRPDMQRLFWERLLDLTAAPSDPPPDLILWPETAVPWMLEQAGGALALIAEVSDGVPVMLGIQRSEGSEVFNSLAVIRPGGGVSHVYDKHHLVPFGEYIPFGEVLGRFGIRGLAAQDVWGYAAGPGPVVLDLGPRLGAALPLICYEAVFPQDLRVPVRPRWIAQLTNDAWFGDWTGPYQHLALARLRAVEQGLPLLRAANTGVSAVIDARGRITHSLPLNVAGQVTAPLPPALPPTPYIRVGDWPVLLVLVAALAALVLTPRRK</sequence>
<gene>
    <name evidence="9" type="primary">lnt</name>
    <name evidence="11" type="ORF">EV216_12928</name>
</gene>
<dbReference type="InterPro" id="IPR003010">
    <property type="entry name" value="C-N_Hydrolase"/>
</dbReference>
<dbReference type="PANTHER" id="PTHR38686:SF1">
    <property type="entry name" value="APOLIPOPROTEIN N-ACYLTRANSFERASE"/>
    <property type="match status" value="1"/>
</dbReference>
<evidence type="ECO:0000256" key="7">
    <source>
        <dbReference type="ARBA" id="ARBA00023136"/>
    </source>
</evidence>
<comment type="catalytic activity">
    <reaction evidence="9">
        <text>N-terminal S-1,2-diacyl-sn-glyceryl-L-cysteinyl-[lipoprotein] + a glycerophospholipid = N-acyl-S-1,2-diacyl-sn-glyceryl-L-cysteinyl-[lipoprotein] + a 2-acyl-sn-glycero-3-phospholipid + H(+)</text>
        <dbReference type="Rhea" id="RHEA:48228"/>
        <dbReference type="Rhea" id="RHEA-COMP:14681"/>
        <dbReference type="Rhea" id="RHEA-COMP:14684"/>
        <dbReference type="ChEBI" id="CHEBI:15378"/>
        <dbReference type="ChEBI" id="CHEBI:136912"/>
        <dbReference type="ChEBI" id="CHEBI:140656"/>
        <dbReference type="ChEBI" id="CHEBI:140657"/>
        <dbReference type="ChEBI" id="CHEBI:140660"/>
        <dbReference type="EC" id="2.3.1.269"/>
    </reaction>
</comment>
<dbReference type="PANTHER" id="PTHR38686">
    <property type="entry name" value="APOLIPOPROTEIN N-ACYLTRANSFERASE"/>
    <property type="match status" value="1"/>
</dbReference>
<dbReference type="SUPFAM" id="SSF56317">
    <property type="entry name" value="Carbon-nitrogen hydrolase"/>
    <property type="match status" value="1"/>
</dbReference>
<keyword evidence="5 9" id="KW-0812">Transmembrane</keyword>
<feature type="transmembrane region" description="Helical" evidence="9">
    <location>
        <begin position="194"/>
        <end position="213"/>
    </location>
</feature>
<feature type="transmembrane region" description="Helical" evidence="9">
    <location>
        <begin position="484"/>
        <end position="500"/>
    </location>
</feature>
<evidence type="ECO:0000256" key="5">
    <source>
        <dbReference type="ARBA" id="ARBA00022692"/>
    </source>
</evidence>
<keyword evidence="7 9" id="KW-0472">Membrane</keyword>
<keyword evidence="11" id="KW-0449">Lipoprotein</keyword>
<organism evidence="11 12">
    <name type="scientific">Rhodovulum steppense</name>
    <dbReference type="NCBI Taxonomy" id="540251"/>
    <lineage>
        <taxon>Bacteria</taxon>
        <taxon>Pseudomonadati</taxon>
        <taxon>Pseudomonadota</taxon>
        <taxon>Alphaproteobacteria</taxon>
        <taxon>Rhodobacterales</taxon>
        <taxon>Paracoccaceae</taxon>
        <taxon>Rhodovulum</taxon>
    </lineage>
</organism>
<dbReference type="InterPro" id="IPR004563">
    <property type="entry name" value="Apolipo_AcylTrfase"/>
</dbReference>
<feature type="transmembrane region" description="Helical" evidence="9">
    <location>
        <begin position="126"/>
        <end position="144"/>
    </location>
</feature>
<evidence type="ECO:0000256" key="3">
    <source>
        <dbReference type="ARBA" id="ARBA00022475"/>
    </source>
</evidence>
<dbReference type="Proteomes" id="UP000295277">
    <property type="component" value="Unassembled WGS sequence"/>
</dbReference>
<feature type="transmembrane region" description="Helical" evidence="9">
    <location>
        <begin position="12"/>
        <end position="29"/>
    </location>
</feature>
<dbReference type="Pfam" id="PF00795">
    <property type="entry name" value="CN_hydrolase"/>
    <property type="match status" value="1"/>
</dbReference>
<dbReference type="GO" id="GO:0005886">
    <property type="term" value="C:plasma membrane"/>
    <property type="evidence" value="ECO:0007669"/>
    <property type="project" value="UniProtKB-SubCell"/>
</dbReference>
<keyword evidence="8 9" id="KW-0012">Acyltransferase</keyword>
<dbReference type="PROSITE" id="PS50263">
    <property type="entry name" value="CN_HYDROLASE"/>
    <property type="match status" value="1"/>
</dbReference>
<dbReference type="Pfam" id="PF20154">
    <property type="entry name" value="LNT_N"/>
    <property type="match status" value="1"/>
</dbReference>
<dbReference type="CDD" id="cd07571">
    <property type="entry name" value="ALP_N-acyl_transferase"/>
    <property type="match status" value="1"/>
</dbReference>
<evidence type="ECO:0000259" key="10">
    <source>
        <dbReference type="PROSITE" id="PS50263"/>
    </source>
</evidence>
<keyword evidence="12" id="KW-1185">Reference proteome</keyword>
<dbReference type="EC" id="2.3.1.269" evidence="9"/>
<dbReference type="GO" id="GO:0042158">
    <property type="term" value="P:lipoprotein biosynthetic process"/>
    <property type="evidence" value="ECO:0007669"/>
    <property type="project" value="UniProtKB-UniRule"/>
</dbReference>
<protein>
    <recommendedName>
        <fullName evidence="9">Apolipoprotein N-acyltransferase</fullName>
        <shortName evidence="9">ALP N-acyltransferase</shortName>
        <ecNumber evidence="9">2.3.1.269</ecNumber>
    </recommendedName>
</protein>
<accession>A0A4R1YKU6</accession>
<evidence type="ECO:0000256" key="4">
    <source>
        <dbReference type="ARBA" id="ARBA00022679"/>
    </source>
</evidence>
<feature type="domain" description="CN hydrolase" evidence="10">
    <location>
        <begin position="231"/>
        <end position="471"/>
    </location>
</feature>
<keyword evidence="3 9" id="KW-1003">Cell membrane</keyword>
<name>A0A4R1YKU6_9RHOB</name>
<feature type="transmembrane region" description="Helical" evidence="9">
    <location>
        <begin position="60"/>
        <end position="79"/>
    </location>
</feature>
<keyword evidence="4 9" id="KW-0808">Transferase</keyword>
<evidence type="ECO:0000256" key="8">
    <source>
        <dbReference type="ARBA" id="ARBA00023315"/>
    </source>
</evidence>
<proteinExistence type="inferred from homology"/>
<dbReference type="HAMAP" id="MF_01148">
    <property type="entry name" value="Lnt"/>
    <property type="match status" value="1"/>
</dbReference>
<evidence type="ECO:0000256" key="1">
    <source>
        <dbReference type="ARBA" id="ARBA00004651"/>
    </source>
</evidence>
<feature type="transmembrane region" description="Helical" evidence="9">
    <location>
        <begin position="164"/>
        <end position="187"/>
    </location>
</feature>
<evidence type="ECO:0000256" key="2">
    <source>
        <dbReference type="ARBA" id="ARBA00010065"/>
    </source>
</evidence>
<evidence type="ECO:0000256" key="6">
    <source>
        <dbReference type="ARBA" id="ARBA00022989"/>
    </source>
</evidence>
<dbReference type="UniPathway" id="UPA00666"/>
<dbReference type="EMBL" id="SLVM01000029">
    <property type="protein sequence ID" value="TCM77601.1"/>
    <property type="molecule type" value="Genomic_DNA"/>
</dbReference>
<evidence type="ECO:0000313" key="11">
    <source>
        <dbReference type="EMBL" id="TCM77601.1"/>
    </source>
</evidence>